<evidence type="ECO:0000256" key="5">
    <source>
        <dbReference type="SAM" id="MobiDB-lite"/>
    </source>
</evidence>
<dbReference type="InterPro" id="IPR026444">
    <property type="entry name" value="Secre_tail"/>
</dbReference>
<evidence type="ECO:0000259" key="6">
    <source>
        <dbReference type="Pfam" id="PF18962"/>
    </source>
</evidence>
<organism evidence="7 8">
    <name type="scientific">Flavobacterium sangjuense</name>
    <dbReference type="NCBI Taxonomy" id="2518177"/>
    <lineage>
        <taxon>Bacteria</taxon>
        <taxon>Pseudomonadati</taxon>
        <taxon>Bacteroidota</taxon>
        <taxon>Flavobacteriia</taxon>
        <taxon>Flavobacteriales</taxon>
        <taxon>Flavobacteriaceae</taxon>
        <taxon>Flavobacterium</taxon>
    </lineage>
</organism>
<dbReference type="GO" id="GO:0004518">
    <property type="term" value="F:nuclease activity"/>
    <property type="evidence" value="ECO:0007669"/>
    <property type="project" value="UniProtKB-KW"/>
</dbReference>
<dbReference type="Pfam" id="PF18962">
    <property type="entry name" value="Por_Secre_tail"/>
    <property type="match status" value="1"/>
</dbReference>
<keyword evidence="2" id="KW-0540">Nuclease</keyword>
<keyword evidence="3" id="KW-0732">Signal</keyword>
<dbReference type="Proteomes" id="UP000296862">
    <property type="component" value="Chromosome"/>
</dbReference>
<keyword evidence="4" id="KW-0378">Hydrolase</keyword>
<evidence type="ECO:0000313" key="7">
    <source>
        <dbReference type="EMBL" id="QBZ99067.1"/>
    </source>
</evidence>
<dbReference type="SUPFAM" id="SSF54060">
    <property type="entry name" value="His-Me finger endonucleases"/>
    <property type="match status" value="1"/>
</dbReference>
<evidence type="ECO:0000256" key="1">
    <source>
        <dbReference type="ARBA" id="ARBA00006429"/>
    </source>
</evidence>
<dbReference type="PANTHER" id="PTHR33607:SF2">
    <property type="entry name" value="ENDONUCLEASE-1"/>
    <property type="match status" value="1"/>
</dbReference>
<dbReference type="PANTHER" id="PTHR33607">
    <property type="entry name" value="ENDONUCLEASE-1"/>
    <property type="match status" value="1"/>
</dbReference>
<protein>
    <recommendedName>
        <fullName evidence="6">Secretion system C-terminal sorting domain-containing protein</fullName>
    </recommendedName>
</protein>
<dbReference type="KEGG" id="fsn:GS03_02588"/>
<proteinExistence type="inferred from homology"/>
<feature type="region of interest" description="Disordered" evidence="5">
    <location>
        <begin position="184"/>
        <end position="210"/>
    </location>
</feature>
<accession>A0A4P7PVL6</accession>
<name>A0A4P7PVL6_9FLAO</name>
<gene>
    <name evidence="7" type="ORF">GS03_02588</name>
</gene>
<evidence type="ECO:0000313" key="8">
    <source>
        <dbReference type="Proteomes" id="UP000296862"/>
    </source>
</evidence>
<dbReference type="EMBL" id="CP038810">
    <property type="protein sequence ID" value="QBZ99067.1"/>
    <property type="molecule type" value="Genomic_DNA"/>
</dbReference>
<evidence type="ECO:0000256" key="3">
    <source>
        <dbReference type="ARBA" id="ARBA00022729"/>
    </source>
</evidence>
<dbReference type="AlphaFoldDB" id="A0A4P7PVL6"/>
<reference evidence="7 8" key="1">
    <citation type="submission" date="2019-04" db="EMBL/GenBank/DDBJ databases">
        <title>Flavobacterium sp. GS03.</title>
        <authorList>
            <person name="Kim H."/>
        </authorList>
    </citation>
    <scope>NUCLEOTIDE SEQUENCE [LARGE SCALE GENOMIC DNA]</scope>
    <source>
        <strain evidence="7 8">GS03</strain>
    </source>
</reference>
<dbReference type="NCBIfam" id="TIGR04183">
    <property type="entry name" value="Por_Secre_tail"/>
    <property type="match status" value="1"/>
</dbReference>
<evidence type="ECO:0000256" key="2">
    <source>
        <dbReference type="ARBA" id="ARBA00022722"/>
    </source>
</evidence>
<evidence type="ECO:0000256" key="4">
    <source>
        <dbReference type="ARBA" id="ARBA00022801"/>
    </source>
</evidence>
<dbReference type="Pfam" id="PF04231">
    <property type="entry name" value="Endonuclease_1"/>
    <property type="match status" value="2"/>
</dbReference>
<comment type="similarity">
    <text evidence="1">Belongs to the EndA/NucM nuclease family.</text>
</comment>
<feature type="domain" description="Secretion system C-terminal sorting" evidence="6">
    <location>
        <begin position="605"/>
        <end position="672"/>
    </location>
</feature>
<dbReference type="InterPro" id="IPR007346">
    <property type="entry name" value="Endonuclease-I"/>
</dbReference>
<keyword evidence="8" id="KW-1185">Reference proteome</keyword>
<sequence length="673" mass="72578">MILLFLINIFVDHNLRIMLKKILLLMALTVFSVSNAQIVINELDADTPSTDTKQFVELKSTTPFMALNGYVLVCFNGSSSGLTNLSYFTVDLDGLVTDGNGNVVIGNPLLIPAASLTIPQSSIQHGPDAVAIYLGEATDFPTNTAGTTTNLIDALVYGNNGTTSATALMTALGETVSYNENANSQAATQSIQRKSDGTYEVKAPTPRANNDGTGIIYNGITTSFSPTNSISEGQSITLTFATDTAVTSDLNFTITLNNGSFNSADFTGNLNITIPNGASTGSTVIQILNDATNDGDEEMEVSIGTVPSNYIVLNNNNIIRVVDINFTTLPFGTPANPTYGNISSTAPAGYYASLEGKSGAVLKQAIQDIIANPSVVRAHTYGDIINILKTADQNPENSNQVWLIYTEQPRSKIDYQTSSSIIGKWNREHIYCQSRGNYGDLYNLPPDGINVWSSTGPDDIGAGLSDAHHLRAVDGQENSSRGNRNYGVDYNGPVATPTSSWKGDVARACFYMAVRYNGLNVVNGNPNENIVGQIGDLTTLLAWNNSDPRDDFEMNRNNFIYTWQVNRNPFIDYPTLADYVFGANVGQSWFAPLSTTDFDAAKVVLYPNPAKNNITVYGITTDAKIEMFSTLGQKVFEQNFTGETSLNLNLASGIYLVKITADAKVVTKKIVID</sequence>
<dbReference type="InterPro" id="IPR044925">
    <property type="entry name" value="His-Me_finger_sf"/>
</dbReference>
<dbReference type="GO" id="GO:0016787">
    <property type="term" value="F:hydrolase activity"/>
    <property type="evidence" value="ECO:0007669"/>
    <property type="project" value="UniProtKB-KW"/>
</dbReference>